<feature type="region of interest" description="Disordered" evidence="1">
    <location>
        <begin position="1"/>
        <end position="29"/>
    </location>
</feature>
<dbReference type="AlphaFoldDB" id="A0A3B0Y122"/>
<sequence>MSDSNDRTITPEERTEIVKRKMEIQIQKN</sequence>
<reference evidence="2" key="1">
    <citation type="submission" date="2018-06" db="EMBL/GenBank/DDBJ databases">
        <authorList>
            <person name="Zhirakovskaya E."/>
        </authorList>
    </citation>
    <scope>NUCLEOTIDE SEQUENCE</scope>
</reference>
<evidence type="ECO:0000256" key="1">
    <source>
        <dbReference type="SAM" id="MobiDB-lite"/>
    </source>
</evidence>
<protein>
    <submittedName>
        <fullName evidence="2">Uncharacterized protein</fullName>
    </submittedName>
</protein>
<evidence type="ECO:0000313" key="2">
    <source>
        <dbReference type="EMBL" id="VAW70113.1"/>
    </source>
</evidence>
<name>A0A3B0Y122_9ZZZZ</name>
<dbReference type="EMBL" id="UOFI01000187">
    <property type="protein sequence ID" value="VAW70113.1"/>
    <property type="molecule type" value="Genomic_DNA"/>
</dbReference>
<accession>A0A3B0Y122</accession>
<organism evidence="2">
    <name type="scientific">hydrothermal vent metagenome</name>
    <dbReference type="NCBI Taxonomy" id="652676"/>
    <lineage>
        <taxon>unclassified sequences</taxon>
        <taxon>metagenomes</taxon>
        <taxon>ecological metagenomes</taxon>
    </lineage>
</organism>
<feature type="compositionally biased region" description="Basic and acidic residues" evidence="1">
    <location>
        <begin position="1"/>
        <end position="23"/>
    </location>
</feature>
<gene>
    <name evidence="2" type="ORF">MNBD_GAMMA09-2767</name>
</gene>
<proteinExistence type="predicted"/>